<keyword evidence="3" id="KW-0472">Membrane</keyword>
<evidence type="ECO:0000256" key="2">
    <source>
        <dbReference type="SAM" id="MobiDB-lite"/>
    </source>
</evidence>
<name>A0A4R1R457_9FIRM</name>
<dbReference type="EMBL" id="SLUM01000004">
    <property type="protein sequence ID" value="TCL60219.1"/>
    <property type="molecule type" value="Genomic_DNA"/>
</dbReference>
<evidence type="ECO:0000259" key="5">
    <source>
        <dbReference type="Pfam" id="PF14257"/>
    </source>
</evidence>
<feature type="domain" description="DUF4349" evidence="5">
    <location>
        <begin position="75"/>
        <end position="285"/>
    </location>
</feature>
<protein>
    <submittedName>
        <fullName evidence="6">Uncharacterized protein DUF4349</fullName>
    </submittedName>
</protein>
<feature type="transmembrane region" description="Helical" evidence="3">
    <location>
        <begin position="264"/>
        <end position="289"/>
    </location>
</feature>
<proteinExistence type="predicted"/>
<comment type="caution">
    <text evidence="6">The sequence shown here is derived from an EMBL/GenBank/DDBJ whole genome shotgun (WGS) entry which is preliminary data.</text>
</comment>
<dbReference type="Proteomes" id="UP000295184">
    <property type="component" value="Unassembled WGS sequence"/>
</dbReference>
<dbReference type="STRING" id="1650663.GCA_001486665_02772"/>
<keyword evidence="3" id="KW-1133">Transmembrane helix</keyword>
<evidence type="ECO:0000313" key="7">
    <source>
        <dbReference type="Proteomes" id="UP000295184"/>
    </source>
</evidence>
<dbReference type="RefSeq" id="WP_058965894.1">
    <property type="nucleotide sequence ID" value="NZ_CABKVM010000018.1"/>
</dbReference>
<keyword evidence="3" id="KW-0812">Transmembrane</keyword>
<feature type="coiled-coil region" evidence="1">
    <location>
        <begin position="155"/>
        <end position="199"/>
    </location>
</feature>
<feature type="chain" id="PRO_5038347933" evidence="4">
    <location>
        <begin position="28"/>
        <end position="320"/>
    </location>
</feature>
<dbReference type="PROSITE" id="PS51257">
    <property type="entry name" value="PROKAR_LIPOPROTEIN"/>
    <property type="match status" value="1"/>
</dbReference>
<feature type="signal peptide" evidence="4">
    <location>
        <begin position="1"/>
        <end position="27"/>
    </location>
</feature>
<keyword evidence="1" id="KW-0175">Coiled coil</keyword>
<evidence type="ECO:0000256" key="3">
    <source>
        <dbReference type="SAM" id="Phobius"/>
    </source>
</evidence>
<dbReference type="InterPro" id="IPR025645">
    <property type="entry name" value="DUF4349"/>
</dbReference>
<sequence>MKHRKKWIAAALAAALFTGLFTGCGGASGATATSTAAVQEIAQGSGEAGAVADTANGTGGQTSLDSGALTPQDSRKIIYNATLWLETKQYDQASAALLEAASQAGAYVQSSETSGSAERGDRSVYYTLRVPAEHYSEFLNAAGQAANLTRRSESTQDVTAEYVDLEARLASLEQQRQRLDELAAKAENLEDLLAIENQRTQVQYEIESYTGQMNVLKDQIAYSTVEVYLDEVTELTPQSPSFVSRVGSAFRGSWNGFVAVVQELVIGLIYLLPFLVVAAVVIVVVVLLARRAAKKHPRPSAQKQPGTDGANQPPKYTQMK</sequence>
<gene>
    <name evidence="6" type="ORF">EDD77_10499</name>
</gene>
<evidence type="ECO:0000256" key="4">
    <source>
        <dbReference type="SAM" id="SignalP"/>
    </source>
</evidence>
<dbReference type="Pfam" id="PF14257">
    <property type="entry name" value="DUF4349"/>
    <property type="match status" value="1"/>
</dbReference>
<accession>A0A4R1R457</accession>
<keyword evidence="4" id="KW-0732">Signal</keyword>
<feature type="region of interest" description="Disordered" evidence="2">
    <location>
        <begin position="296"/>
        <end position="320"/>
    </location>
</feature>
<reference evidence="6 7" key="1">
    <citation type="submission" date="2019-03" db="EMBL/GenBank/DDBJ databases">
        <title>Genomic Encyclopedia of Type Strains, Phase IV (KMG-IV): sequencing the most valuable type-strain genomes for metagenomic binning, comparative biology and taxonomic classification.</title>
        <authorList>
            <person name="Goeker M."/>
        </authorList>
    </citation>
    <scope>NUCLEOTIDE SEQUENCE [LARGE SCALE GENOMIC DNA]</scope>
    <source>
        <strain evidence="6 7">DSM 100451</strain>
    </source>
</reference>
<organism evidence="6 7">
    <name type="scientific">Allofournierella massiliensis</name>
    <dbReference type="NCBI Taxonomy" id="1650663"/>
    <lineage>
        <taxon>Bacteria</taxon>
        <taxon>Bacillati</taxon>
        <taxon>Bacillota</taxon>
        <taxon>Clostridia</taxon>
        <taxon>Eubacteriales</taxon>
        <taxon>Oscillospiraceae</taxon>
        <taxon>Allofournierella</taxon>
    </lineage>
</organism>
<dbReference type="AlphaFoldDB" id="A0A4R1R457"/>
<evidence type="ECO:0000313" key="6">
    <source>
        <dbReference type="EMBL" id="TCL60219.1"/>
    </source>
</evidence>
<evidence type="ECO:0000256" key="1">
    <source>
        <dbReference type="SAM" id="Coils"/>
    </source>
</evidence>